<evidence type="ECO:0000256" key="1">
    <source>
        <dbReference type="ARBA" id="ARBA00008956"/>
    </source>
</evidence>
<dbReference type="Proteomes" id="UP000002051">
    <property type="component" value="Chromosome 4"/>
</dbReference>
<dbReference type="PANTHER" id="PTHR31791:SF37">
    <property type="entry name" value="A_TM021B04.7 PROTEIN"/>
    <property type="match status" value="1"/>
</dbReference>
<evidence type="ECO:0000256" key="4">
    <source>
        <dbReference type="ARBA" id="ARBA00023089"/>
    </source>
</evidence>
<keyword evidence="6" id="KW-0175">Coiled coil</keyword>
<reference evidence="8 10" key="2">
    <citation type="journal article" date="2014" name="BMC Genomics">
        <title>An improved genome release (version Mt4.0) for the model legume Medicago truncatula.</title>
        <authorList>
            <person name="Tang H."/>
            <person name="Krishnakumar V."/>
            <person name="Bidwell S."/>
            <person name="Rosen B."/>
            <person name="Chan A."/>
            <person name="Zhou S."/>
            <person name="Gentzbittel L."/>
            <person name="Childs K.L."/>
            <person name="Yandell M."/>
            <person name="Gundlach H."/>
            <person name="Mayer K.F."/>
            <person name="Schwartz D.C."/>
            <person name="Town C.D."/>
        </authorList>
    </citation>
    <scope>GENOME REANNOTATION</scope>
    <source>
        <strain evidence="8">A17</strain>
        <strain evidence="9 10">cv. Jemalong A17</strain>
    </source>
</reference>
<evidence type="ECO:0000256" key="7">
    <source>
        <dbReference type="SAM" id="MobiDB-lite"/>
    </source>
</evidence>
<dbReference type="OrthoDB" id="343216at2759"/>
<evidence type="ECO:0000256" key="3">
    <source>
        <dbReference type="ARBA" id="ARBA00022782"/>
    </source>
</evidence>
<evidence type="ECO:0000256" key="2">
    <source>
        <dbReference type="ARBA" id="ARBA00022473"/>
    </source>
</evidence>
<keyword evidence="2 5" id="KW-0217">Developmental protein</keyword>
<dbReference type="KEGG" id="mtr:25492095"/>
<dbReference type="GO" id="GO:0009908">
    <property type="term" value="P:flower development"/>
    <property type="evidence" value="ECO:0007669"/>
    <property type="project" value="UniProtKB-KW"/>
</dbReference>
<dbReference type="EMBL" id="CM001220">
    <property type="protein sequence ID" value="KEH29634.1"/>
    <property type="molecule type" value="Genomic_DNA"/>
</dbReference>
<dbReference type="AlphaFoldDB" id="A0A072UIP3"/>
<evidence type="ECO:0000256" key="6">
    <source>
        <dbReference type="SAM" id="Coils"/>
    </source>
</evidence>
<reference evidence="9" key="3">
    <citation type="submission" date="2015-04" db="UniProtKB">
        <authorList>
            <consortium name="EnsemblPlants"/>
        </authorList>
    </citation>
    <scope>IDENTIFICATION</scope>
    <source>
        <strain evidence="9">cv. Jemalong A17</strain>
    </source>
</reference>
<proteinExistence type="inferred from homology"/>
<gene>
    <name evidence="9" type="primary">25492095</name>
    <name evidence="8" type="ordered locus">MTR_4g046660</name>
</gene>
<feature type="coiled-coil region" evidence="6">
    <location>
        <begin position="176"/>
        <end position="203"/>
    </location>
</feature>
<accession>A0A072UIP3</accession>
<dbReference type="GO" id="GO:0030154">
    <property type="term" value="P:cell differentiation"/>
    <property type="evidence" value="ECO:0007669"/>
    <property type="project" value="UniProtKB-KW"/>
</dbReference>
<dbReference type="HOGENOM" id="CLU_359971_0_0_1"/>
<dbReference type="Pfam" id="PF07899">
    <property type="entry name" value="Frigida"/>
    <property type="match status" value="2"/>
</dbReference>
<evidence type="ECO:0000313" key="9">
    <source>
        <dbReference type="EnsemblPlants" id="KEH29634"/>
    </source>
</evidence>
<feature type="region of interest" description="Disordered" evidence="7">
    <location>
        <begin position="686"/>
        <end position="709"/>
    </location>
</feature>
<name>A0A072UIP3_MEDTR</name>
<keyword evidence="3 5" id="KW-0221">Differentiation</keyword>
<keyword evidence="10" id="KW-1185">Reference proteome</keyword>
<protein>
    <recommendedName>
        <fullName evidence="5">FRIGIDA-like protein</fullName>
    </recommendedName>
</protein>
<evidence type="ECO:0000256" key="5">
    <source>
        <dbReference type="RuleBase" id="RU364012"/>
    </source>
</evidence>
<reference evidence="8 10" key="1">
    <citation type="journal article" date="2011" name="Nature">
        <title>The Medicago genome provides insight into the evolution of rhizobial symbioses.</title>
        <authorList>
            <person name="Young N.D."/>
            <person name="Debelle F."/>
            <person name="Oldroyd G.E."/>
            <person name="Geurts R."/>
            <person name="Cannon S.B."/>
            <person name="Udvardi M.K."/>
            <person name="Benedito V.A."/>
            <person name="Mayer K.F."/>
            <person name="Gouzy J."/>
            <person name="Schoof H."/>
            <person name="Van de Peer Y."/>
            <person name="Proost S."/>
            <person name="Cook D.R."/>
            <person name="Meyers B.C."/>
            <person name="Spannagl M."/>
            <person name="Cheung F."/>
            <person name="De Mita S."/>
            <person name="Krishnakumar V."/>
            <person name="Gundlach H."/>
            <person name="Zhou S."/>
            <person name="Mudge J."/>
            <person name="Bharti A.K."/>
            <person name="Murray J.D."/>
            <person name="Naoumkina M.A."/>
            <person name="Rosen B."/>
            <person name="Silverstein K.A."/>
            <person name="Tang H."/>
            <person name="Rombauts S."/>
            <person name="Zhao P.X."/>
            <person name="Zhou P."/>
            <person name="Barbe V."/>
            <person name="Bardou P."/>
            <person name="Bechner M."/>
            <person name="Bellec A."/>
            <person name="Berger A."/>
            <person name="Berges H."/>
            <person name="Bidwell S."/>
            <person name="Bisseling T."/>
            <person name="Choisne N."/>
            <person name="Couloux A."/>
            <person name="Denny R."/>
            <person name="Deshpande S."/>
            <person name="Dai X."/>
            <person name="Doyle J.J."/>
            <person name="Dudez A.M."/>
            <person name="Farmer A.D."/>
            <person name="Fouteau S."/>
            <person name="Franken C."/>
            <person name="Gibelin C."/>
            <person name="Gish J."/>
            <person name="Goldstein S."/>
            <person name="Gonzalez A.J."/>
            <person name="Green P.J."/>
            <person name="Hallab A."/>
            <person name="Hartog M."/>
            <person name="Hua A."/>
            <person name="Humphray S.J."/>
            <person name="Jeong D.H."/>
            <person name="Jing Y."/>
            <person name="Jocker A."/>
            <person name="Kenton S.M."/>
            <person name="Kim D.J."/>
            <person name="Klee K."/>
            <person name="Lai H."/>
            <person name="Lang C."/>
            <person name="Lin S."/>
            <person name="Macmil S.L."/>
            <person name="Magdelenat G."/>
            <person name="Matthews L."/>
            <person name="McCorrison J."/>
            <person name="Monaghan E.L."/>
            <person name="Mun J.H."/>
            <person name="Najar F.Z."/>
            <person name="Nicholson C."/>
            <person name="Noirot C."/>
            <person name="O'Bleness M."/>
            <person name="Paule C.R."/>
            <person name="Poulain J."/>
            <person name="Prion F."/>
            <person name="Qin B."/>
            <person name="Qu C."/>
            <person name="Retzel E.F."/>
            <person name="Riddle C."/>
            <person name="Sallet E."/>
            <person name="Samain S."/>
            <person name="Samson N."/>
            <person name="Sanders I."/>
            <person name="Saurat O."/>
            <person name="Scarpelli C."/>
            <person name="Schiex T."/>
            <person name="Segurens B."/>
            <person name="Severin A.J."/>
            <person name="Sherrier D.J."/>
            <person name="Shi R."/>
            <person name="Sims S."/>
            <person name="Singer S.R."/>
            <person name="Sinharoy S."/>
            <person name="Sterck L."/>
            <person name="Viollet A."/>
            <person name="Wang B.B."/>
            <person name="Wang K."/>
            <person name="Wang M."/>
            <person name="Wang X."/>
            <person name="Warfsmann J."/>
            <person name="Weissenbach J."/>
            <person name="White D.D."/>
            <person name="White J.D."/>
            <person name="Wiley G.B."/>
            <person name="Wincker P."/>
            <person name="Xing Y."/>
            <person name="Yang L."/>
            <person name="Yao Z."/>
            <person name="Ying F."/>
            <person name="Zhai J."/>
            <person name="Zhou L."/>
            <person name="Zuber A."/>
            <person name="Denarie J."/>
            <person name="Dixon R.A."/>
            <person name="May G.D."/>
            <person name="Schwartz D.C."/>
            <person name="Rogers J."/>
            <person name="Quetier F."/>
            <person name="Town C.D."/>
            <person name="Roe B.A."/>
        </authorList>
    </citation>
    <scope>NUCLEOTIDE SEQUENCE [LARGE SCALE GENOMIC DNA]</scope>
    <source>
        <strain evidence="8">A17</strain>
        <strain evidence="9 10">cv. Jemalong A17</strain>
    </source>
</reference>
<comment type="similarity">
    <text evidence="1 5">Belongs to the Frigida family.</text>
</comment>
<evidence type="ECO:0000313" key="10">
    <source>
        <dbReference type="Proteomes" id="UP000002051"/>
    </source>
</evidence>
<organism evidence="8 10">
    <name type="scientific">Medicago truncatula</name>
    <name type="common">Barrel medic</name>
    <name type="synonym">Medicago tribuloides</name>
    <dbReference type="NCBI Taxonomy" id="3880"/>
    <lineage>
        <taxon>Eukaryota</taxon>
        <taxon>Viridiplantae</taxon>
        <taxon>Streptophyta</taxon>
        <taxon>Embryophyta</taxon>
        <taxon>Tracheophyta</taxon>
        <taxon>Spermatophyta</taxon>
        <taxon>Magnoliopsida</taxon>
        <taxon>eudicotyledons</taxon>
        <taxon>Gunneridae</taxon>
        <taxon>Pentapetalae</taxon>
        <taxon>rosids</taxon>
        <taxon>fabids</taxon>
        <taxon>Fabales</taxon>
        <taxon>Fabaceae</taxon>
        <taxon>Papilionoideae</taxon>
        <taxon>50 kb inversion clade</taxon>
        <taxon>NPAAA clade</taxon>
        <taxon>Hologalegina</taxon>
        <taxon>IRL clade</taxon>
        <taxon>Trifolieae</taxon>
        <taxon>Medicago</taxon>
    </lineage>
</organism>
<feature type="coiled-coil region" evidence="6">
    <location>
        <begin position="67"/>
        <end position="150"/>
    </location>
</feature>
<dbReference type="EnsemblPlants" id="KEH29634">
    <property type="protein sequence ID" value="KEH29634"/>
    <property type="gene ID" value="MTR_4g046660"/>
</dbReference>
<evidence type="ECO:0000313" key="8">
    <source>
        <dbReference type="EMBL" id="KEH29634.1"/>
    </source>
</evidence>
<dbReference type="PANTHER" id="PTHR31791">
    <property type="entry name" value="FRIGIDA-LIKE PROTEIN 3-RELATED"/>
    <property type="match status" value="1"/>
</dbReference>
<keyword evidence="4 5" id="KW-0287">Flowering</keyword>
<sequence>MKPPHSIREDCKALRRELEWHENSIHRWRIKSRAVEKHLKFVKNEIKLYSGDLYAKLIEFDCLTRSVDEKEQLLQTVEHELNAKRREFDILAGLIKERNYDADEKEKRLREKARDIENQYKHIKSKHQEIEEREKDHQTMEEQFEEKEKAHEGKVKYLESRFVELQEFESRIQIQHKEQEEKFEEREKDLRSKEEQFVEQENAHKDIVECLESKFVELRELESIFKEREKALCSNEEDYDKQLDVLVSIEKESEEREKELFWDENLLKQRLKYIETKQKEFEDQEKQFKLREKHLETKEKQSEDRERFNLVKQLEFICSQFSAVLRASSDPAKLVLESIKGCCPSHVRNLLVDELYKTSPVISLHVKEEAIKFATEWKENLSVLGKDNLEVLNYFKFVATFEIGSSCQAPRVLCGPVKVPGYQPSFTTNDGGNVQLLSDRSELNDNGILVNLQTAPNPAQLVLDMIRNPKLRQEEGMVIEKRQIFLLDQLTRISPHIDCDVKYEAMKLALELKDTARGCAENSLVVLGFLLLLSSYGLFPHSNFNNDEVLKLFEVVAHHKEAVELFQTLGFEDKISDFVDNLIKNLRHIGAVRFISAYNLADKSRLVSIMLQIEMEKAKQISYEVVCREKHREPKVKARDTEIASLRDILQCISDCNLEYHHNLVGEIKKRIFVLEQENQRENSVAISSESLSNEKKRARKEVSTNQVKEQELAQKKPYDVAGTKNPFRVQHREEKQPQVEMRQSQVRKHVDEQEGYQLSLKFGNIKRLRTMWLPLPT</sequence>
<dbReference type="InterPro" id="IPR012474">
    <property type="entry name" value="Frigida"/>
</dbReference>